<dbReference type="OrthoDB" id="6147128at2759"/>
<dbReference type="VEuPathDB" id="VectorBase:BGLB019597"/>
<evidence type="ECO:0000313" key="3">
    <source>
        <dbReference type="Proteomes" id="UP000076420"/>
    </source>
</evidence>
<dbReference type="Pfam" id="PF13383">
    <property type="entry name" value="Methyltransf_22"/>
    <property type="match status" value="1"/>
</dbReference>
<gene>
    <name evidence="2" type="primary">106054816</name>
</gene>
<dbReference type="KEGG" id="bgt:106054816"/>
<name>A0A2C9KH13_BIOGL</name>
<dbReference type="Proteomes" id="UP000076420">
    <property type="component" value="Unassembled WGS sequence"/>
</dbReference>
<dbReference type="SUPFAM" id="SSF53335">
    <property type="entry name" value="S-adenosyl-L-methionine-dependent methyltransferases"/>
    <property type="match status" value="1"/>
</dbReference>
<dbReference type="EnsemblMetazoa" id="BGLB019597-RA">
    <property type="protein sequence ID" value="BGLB019597-PA"/>
    <property type="gene ID" value="BGLB019597"/>
</dbReference>
<evidence type="ECO:0000259" key="1">
    <source>
        <dbReference type="Pfam" id="PF13383"/>
    </source>
</evidence>
<dbReference type="AlphaFoldDB" id="A0A2C9KH13"/>
<feature type="domain" description="Methyltransferase" evidence="1">
    <location>
        <begin position="144"/>
        <end position="331"/>
    </location>
</feature>
<dbReference type="InterPro" id="IPR025714">
    <property type="entry name" value="Methyltranfer_dom"/>
</dbReference>
<accession>A0A2C9KH13</accession>
<organism evidence="2 3">
    <name type="scientific">Biomphalaria glabrata</name>
    <name type="common">Bloodfluke planorb</name>
    <name type="synonym">Freshwater snail</name>
    <dbReference type="NCBI Taxonomy" id="6526"/>
    <lineage>
        <taxon>Eukaryota</taxon>
        <taxon>Metazoa</taxon>
        <taxon>Spiralia</taxon>
        <taxon>Lophotrochozoa</taxon>
        <taxon>Mollusca</taxon>
        <taxon>Gastropoda</taxon>
        <taxon>Heterobranchia</taxon>
        <taxon>Euthyneura</taxon>
        <taxon>Panpulmonata</taxon>
        <taxon>Hygrophila</taxon>
        <taxon>Lymnaeoidea</taxon>
        <taxon>Planorbidae</taxon>
        <taxon>Biomphalaria</taxon>
    </lineage>
</organism>
<dbReference type="InterPro" id="IPR029063">
    <property type="entry name" value="SAM-dependent_MTases_sf"/>
</dbReference>
<dbReference type="Gene3D" id="3.40.50.150">
    <property type="entry name" value="Vaccinia Virus protein VP39"/>
    <property type="match status" value="1"/>
</dbReference>
<dbReference type="RefSeq" id="XP_013066312.2">
    <property type="nucleotide sequence ID" value="XM_013210858.2"/>
</dbReference>
<sequence length="366" mass="42583">MKREANMAGGLFSSKRFLLLMIVFLMAGTVLFLTLSQSTVEVNKSTHLQQKVVVGEPKKNAGYLIKDQLPADERITEKPIQRKIEVPVHKPAVRRKDIVDNSGAMLYLQQYRDLFDAKADLSNVDPNKNSTIVKWWQAAAMIDWYIHSPIRYKCENRVAVGNWHICQDSKYTIKPPCLVYSFGINFDFSFDDAMTKLGCEVHSFDPSMDKETHRRENNSTFHNLGLSNTNTDGFLPRKDGYVNKPQVWKMRTLKSVMKELGHEEKVIDVLKIDIEGHEWAVIDNMMETGVFKYVRQFMLEFHLFPDWPVKEDYVNLYQIYTRLREMGFSEYAVGPHPKTLKEDKFNNQGDSEYVNIFFEQNNNLEL</sequence>
<reference evidence="2" key="1">
    <citation type="submission" date="2020-05" db="UniProtKB">
        <authorList>
            <consortium name="EnsemblMetazoa"/>
        </authorList>
    </citation>
    <scope>IDENTIFICATION</scope>
    <source>
        <strain evidence="2">BB02</strain>
    </source>
</reference>
<dbReference type="VEuPathDB" id="VectorBase:BGLAX_049727"/>
<dbReference type="InterPro" id="IPR026913">
    <property type="entry name" value="METTL24"/>
</dbReference>
<evidence type="ECO:0000313" key="2">
    <source>
        <dbReference type="EnsemblMetazoa" id="BGLB019597-PA"/>
    </source>
</evidence>
<proteinExistence type="predicted"/>
<dbReference type="PANTHER" id="PTHR32026:SF10">
    <property type="entry name" value="METHYLTRANSFERASE-LIKE PROTEIN 24-RELATED"/>
    <property type="match status" value="1"/>
</dbReference>
<protein>
    <recommendedName>
        <fullName evidence="1">Methyltransferase domain-containing protein</fullName>
    </recommendedName>
</protein>
<dbReference type="PANTHER" id="PTHR32026">
    <property type="entry name" value="METHYLTRANSFERASE-LIKE PROTEIN 24"/>
    <property type="match status" value="1"/>
</dbReference>